<gene>
    <name evidence="2" type="ORF">GBG18_04830</name>
    <name evidence="1" type="ORF">GBG19_07280</name>
</gene>
<evidence type="ECO:0000313" key="4">
    <source>
        <dbReference type="Proteomes" id="UP000472839"/>
    </source>
</evidence>
<evidence type="ECO:0000313" key="2">
    <source>
        <dbReference type="EMBL" id="KAB7891916.1"/>
    </source>
</evidence>
<dbReference type="Proteomes" id="UP000472839">
    <property type="component" value="Unassembled WGS sequence"/>
</dbReference>
<evidence type="ECO:0000313" key="3">
    <source>
        <dbReference type="Proteomes" id="UP000461010"/>
    </source>
</evidence>
<accession>A0A6L4WT03</accession>
<dbReference type="Proteomes" id="UP000461010">
    <property type="component" value="Unassembled WGS sequence"/>
</dbReference>
<protein>
    <submittedName>
        <fullName evidence="1">Uncharacterized protein</fullName>
    </submittedName>
</protein>
<evidence type="ECO:0000313" key="1">
    <source>
        <dbReference type="EMBL" id="KAB7888983.1"/>
    </source>
</evidence>
<comment type="caution">
    <text evidence="1">The sequence shown here is derived from an EMBL/GenBank/DDBJ whole genome shotgun (WGS) entry which is preliminary data.</text>
</comment>
<dbReference type="AlphaFoldDB" id="A0A6L4WT03"/>
<organism evidence="1 4">
    <name type="scientific">Poseidonibacter ostreae</name>
    <dbReference type="NCBI Taxonomy" id="2654171"/>
    <lineage>
        <taxon>Bacteria</taxon>
        <taxon>Pseudomonadati</taxon>
        <taxon>Campylobacterota</taxon>
        <taxon>Epsilonproteobacteria</taxon>
        <taxon>Campylobacterales</taxon>
        <taxon>Arcobacteraceae</taxon>
        <taxon>Poseidonibacter</taxon>
    </lineage>
</organism>
<dbReference type="RefSeq" id="WP_152188907.1">
    <property type="nucleotide sequence ID" value="NZ_WFKI01000028.1"/>
</dbReference>
<proteinExistence type="predicted"/>
<dbReference type="EMBL" id="WFKK01000018">
    <property type="protein sequence ID" value="KAB7888983.1"/>
    <property type="molecule type" value="Genomic_DNA"/>
</dbReference>
<reference evidence="3 4" key="1">
    <citation type="submission" date="2019-10" db="EMBL/GenBank/DDBJ databases">
        <title>Poseidonibacter ostreae sp. nov., isolated from the gut of the Ostrea denselamellosa.</title>
        <authorList>
            <person name="Choi A."/>
        </authorList>
    </citation>
    <scope>NUCLEOTIDE SEQUENCE [LARGE SCALE GENOMIC DNA]</scope>
    <source>
        <strain evidence="1 4">SJOD-M-33</strain>
        <strain evidence="2 3">SJOD-M-5</strain>
    </source>
</reference>
<name>A0A6L4WT03_9BACT</name>
<dbReference type="EMBL" id="WFKJ01000010">
    <property type="protein sequence ID" value="KAB7891916.1"/>
    <property type="molecule type" value="Genomic_DNA"/>
</dbReference>
<keyword evidence="3" id="KW-1185">Reference proteome</keyword>
<sequence>MNTKFNEIFFNRLNECEIINNQEVIDLFLSKTVEKELDVSYFQYAFNALEENELDVFSLKKIVIDEKEIYYIDNKEEVEFDIENYGYNLDNIDAHREVNTFCMKDIDKKLLNRLSNKDFGSYYSHKKPIYKGRDIDFETSIDLVTTDCYLIKKYIVCKFDQNKYFIKVSESKSLYKKTYSNYGTEGKDWA</sequence>